<dbReference type="EMBL" id="NVUU01000101">
    <property type="protein sequence ID" value="PCI92479.1"/>
    <property type="molecule type" value="Genomic_DNA"/>
</dbReference>
<dbReference type="Proteomes" id="UP000217838">
    <property type="component" value="Unassembled WGS sequence"/>
</dbReference>
<reference evidence="2" key="1">
    <citation type="submission" date="2017-08" db="EMBL/GenBank/DDBJ databases">
        <title>A dynamic microbial community with high functional redundancy inhabits the cold, oxic subseafloor aquifer.</title>
        <authorList>
            <person name="Tully B.J."/>
            <person name="Wheat C.G."/>
            <person name="Glazer B.T."/>
            <person name="Huber J.A."/>
        </authorList>
    </citation>
    <scope>NUCLEOTIDE SEQUENCE [LARGE SCALE GENOMIC DNA]</scope>
</reference>
<protein>
    <submittedName>
        <fullName evidence="1">Uncharacterized protein</fullName>
    </submittedName>
</protein>
<comment type="caution">
    <text evidence="1">The sequence shown here is derived from an EMBL/GenBank/DDBJ whole genome shotgun (WGS) entry which is preliminary data.</text>
</comment>
<accession>A0A2A4YDC3</accession>
<evidence type="ECO:0000313" key="2">
    <source>
        <dbReference type="Proteomes" id="UP000217838"/>
    </source>
</evidence>
<evidence type="ECO:0000313" key="1">
    <source>
        <dbReference type="EMBL" id="PCI92479.1"/>
    </source>
</evidence>
<organism evidence="1 2">
    <name type="scientific">Aerophobetes bacterium</name>
    <dbReference type="NCBI Taxonomy" id="2030807"/>
    <lineage>
        <taxon>Bacteria</taxon>
        <taxon>Candidatus Aerophobota</taxon>
    </lineage>
</organism>
<gene>
    <name evidence="1" type="ORF">COB11_07280</name>
</gene>
<name>A0A2A4YDC3_UNCAE</name>
<sequence>MTGIPSYITYQRDPNAAVHAVAGKHGSVDLDQGTQATIIDRVYKYMEQDSVRRQLTQHFNIGEHANLRVRVQGSDVYIVSGSGKSLKLTDKISQDVLAPVHAAKKEREATFRASAPHTYAASTHGAFSAPSVMPAQQPLYGGAPMAHPPGHTGGFMPQQMMHPMMPMMGYPMMMPSMMGGPMMYPPQGQSPYIPPQSTPDDGGVVANIHGTNPLGMHGAHDPVFLKLLEREQAAHEAASRAHREAEELVTKGAAKHYVDNTQKLLLLKGNLGRSQKELEAEIATYEVEEKTYAPGWLNYNRVLGRNRIYYDEVITPQLKIKKDALALVNAEMAKIDDLLRLPKEPRLQKEKFLELEAHNKQLQVELVAAREKEKAHPAHAFHSGHRVARHHGAAPMYAAPHTSRTHPMPQHAPPYRSAHTTAHHAQTPPMYETRFHTAPITTPFAPRHPMAPPTDAELGFHPAAKHTAAPKAGLYPLANIRAASTTLLDKTAKEAQRFLRGQPASKEDSEQAQADLKNINAELKRREAVQSRTHTSASIRPAGFESGIAKEVTDYTDHAVSNGLLIASWDPRYISRSVMYLKKLANDIGFNESKRSLYQQWHDALQEERLRIHNAPSYTPDSIYSTPTSDGGDAFIFDAGTPVEHKKKVGWETFGTSSLTRAEASV</sequence>
<dbReference type="AlphaFoldDB" id="A0A2A4YDC3"/>
<proteinExistence type="predicted"/>